<feature type="transmembrane region" description="Helical" evidence="7">
    <location>
        <begin position="368"/>
        <end position="389"/>
    </location>
</feature>
<comment type="similarity">
    <text evidence="2">Belongs to the major facilitator superfamily. Sugar transporter (TC 2.A.1.1) family.</text>
</comment>
<feature type="transmembrane region" description="Helical" evidence="7">
    <location>
        <begin position="165"/>
        <end position="187"/>
    </location>
</feature>
<feature type="domain" description="Major facilitator superfamily (MFS) profile" evidence="8">
    <location>
        <begin position="41"/>
        <end position="456"/>
    </location>
</feature>
<dbReference type="InterPro" id="IPR020846">
    <property type="entry name" value="MFS_dom"/>
</dbReference>
<protein>
    <submittedName>
        <fullName evidence="9">MFS transporter</fullName>
    </submittedName>
</protein>
<dbReference type="InterPro" id="IPR005829">
    <property type="entry name" value="Sugar_transporter_CS"/>
</dbReference>
<evidence type="ECO:0000256" key="2">
    <source>
        <dbReference type="ARBA" id="ARBA00010992"/>
    </source>
</evidence>
<keyword evidence="4 7" id="KW-0812">Transmembrane</keyword>
<feature type="transmembrane region" description="Helical" evidence="7">
    <location>
        <begin position="105"/>
        <end position="126"/>
    </location>
</feature>
<gene>
    <name evidence="9" type="ORF">V5F30_20470</name>
</gene>
<dbReference type="InterPro" id="IPR005828">
    <property type="entry name" value="MFS_sugar_transport-like"/>
</dbReference>
<dbReference type="PANTHER" id="PTHR23511">
    <property type="entry name" value="SYNAPTIC VESICLE GLYCOPROTEIN 2"/>
    <property type="match status" value="1"/>
</dbReference>
<keyword evidence="6 7" id="KW-0472">Membrane</keyword>
<evidence type="ECO:0000313" key="10">
    <source>
        <dbReference type="Proteomes" id="UP001604043"/>
    </source>
</evidence>
<reference evidence="9 10" key="1">
    <citation type="submission" date="2024-02" db="EMBL/GenBank/DDBJ databases">
        <title>Expansion and revision of Xanthobacter and proposal of Roseixanthobacter gen. nov.</title>
        <authorList>
            <person name="Soltysiak M.P.M."/>
            <person name="Jalihal A."/>
            <person name="Ory A."/>
            <person name="Chrisophersen C."/>
            <person name="Lee A.D."/>
            <person name="Boulton J."/>
            <person name="Springer M."/>
        </authorList>
    </citation>
    <scope>NUCLEOTIDE SEQUENCE [LARGE SCALE GENOMIC DNA]</scope>
    <source>
        <strain evidence="9 10">CB5</strain>
    </source>
</reference>
<comment type="subcellular location">
    <subcellularLocation>
        <location evidence="1">Membrane</location>
        <topology evidence="1">Multi-pass membrane protein</topology>
    </subcellularLocation>
</comment>
<keyword evidence="3" id="KW-0813">Transport</keyword>
<feature type="transmembrane region" description="Helical" evidence="7">
    <location>
        <begin position="434"/>
        <end position="453"/>
    </location>
</feature>
<dbReference type="EMBL" id="JBAFUR010000006">
    <property type="protein sequence ID" value="MFG1254600.1"/>
    <property type="molecule type" value="Genomic_DNA"/>
</dbReference>
<dbReference type="PROSITE" id="PS50850">
    <property type="entry name" value="MFS"/>
    <property type="match status" value="1"/>
</dbReference>
<organism evidence="9 10">
    <name type="scientific">Xanthobacter aminoxidans</name>
    <dbReference type="NCBI Taxonomy" id="186280"/>
    <lineage>
        <taxon>Bacteria</taxon>
        <taxon>Pseudomonadati</taxon>
        <taxon>Pseudomonadota</taxon>
        <taxon>Alphaproteobacteria</taxon>
        <taxon>Hyphomicrobiales</taxon>
        <taxon>Xanthobacteraceae</taxon>
        <taxon>Xanthobacter</taxon>
    </lineage>
</organism>
<keyword evidence="5 7" id="KW-1133">Transmembrane helix</keyword>
<proteinExistence type="inferred from homology"/>
<dbReference type="InterPro" id="IPR036259">
    <property type="entry name" value="MFS_trans_sf"/>
</dbReference>
<dbReference type="Pfam" id="PF00083">
    <property type="entry name" value="Sugar_tr"/>
    <property type="match status" value="1"/>
</dbReference>
<evidence type="ECO:0000256" key="3">
    <source>
        <dbReference type="ARBA" id="ARBA00022448"/>
    </source>
</evidence>
<keyword evidence="10" id="KW-1185">Reference proteome</keyword>
<comment type="caution">
    <text evidence="9">The sequence shown here is derived from an EMBL/GenBank/DDBJ whole genome shotgun (WGS) entry which is preliminary data.</text>
</comment>
<feature type="transmembrane region" description="Helical" evidence="7">
    <location>
        <begin position="313"/>
        <end position="335"/>
    </location>
</feature>
<evidence type="ECO:0000259" key="8">
    <source>
        <dbReference type="PROSITE" id="PS50850"/>
    </source>
</evidence>
<accession>A0ABW6ZLK5</accession>
<feature type="transmembrane region" description="Helical" evidence="7">
    <location>
        <begin position="342"/>
        <end position="362"/>
    </location>
</feature>
<evidence type="ECO:0000256" key="1">
    <source>
        <dbReference type="ARBA" id="ARBA00004141"/>
    </source>
</evidence>
<dbReference type="PANTHER" id="PTHR23511:SF34">
    <property type="entry name" value="SYNAPTIC VESICLE GLYCOPROTEIN 2"/>
    <property type="match status" value="1"/>
</dbReference>
<evidence type="ECO:0000256" key="5">
    <source>
        <dbReference type="ARBA" id="ARBA00022989"/>
    </source>
</evidence>
<dbReference type="Gene3D" id="1.20.1250.20">
    <property type="entry name" value="MFS general substrate transporter like domains"/>
    <property type="match status" value="1"/>
</dbReference>
<feature type="transmembrane region" description="Helical" evidence="7">
    <location>
        <begin position="193"/>
        <end position="214"/>
    </location>
</feature>
<feature type="transmembrane region" description="Helical" evidence="7">
    <location>
        <begin position="44"/>
        <end position="67"/>
    </location>
</feature>
<dbReference type="Proteomes" id="UP001604043">
    <property type="component" value="Unassembled WGS sequence"/>
</dbReference>
<feature type="transmembrane region" description="Helical" evidence="7">
    <location>
        <begin position="277"/>
        <end position="301"/>
    </location>
</feature>
<dbReference type="CDD" id="cd17316">
    <property type="entry name" value="MFS_SV2_like"/>
    <property type="match status" value="1"/>
</dbReference>
<feature type="transmembrane region" description="Helical" evidence="7">
    <location>
        <begin position="132"/>
        <end position="153"/>
    </location>
</feature>
<feature type="transmembrane region" description="Helical" evidence="7">
    <location>
        <begin position="79"/>
        <end position="98"/>
    </location>
</feature>
<dbReference type="SUPFAM" id="SSF103473">
    <property type="entry name" value="MFS general substrate transporter"/>
    <property type="match status" value="1"/>
</dbReference>
<evidence type="ECO:0000256" key="6">
    <source>
        <dbReference type="ARBA" id="ARBA00023136"/>
    </source>
</evidence>
<evidence type="ECO:0000256" key="7">
    <source>
        <dbReference type="SAM" id="Phobius"/>
    </source>
</evidence>
<sequence>MQTPRHLGASGATDLRRDAERQADISARLERLPITRRVFWTRNIIGAATFFDGYTVIAIAYAMPVLVREWGLKPEQTGMILSMGYLGQLIGAVFFGWLAERIGRLSVLLFTILLFVSMDIACLFAWGAASMMAFRFIQGIGTGGEVPVASAYINEYIGSKGRGRFFLLYEVMFLFGLVGAGLIARALVPVYGWQAMFLVGIVPAAILIPLRFFMKESPRWLAAKGRYAEADRIVSDLEHSATAQGHVLAEPKPVAMKPVERSGIRELFSGIYRRRTLTIWSMWFCSYLVANGMIAWLPTLYRQTFNLPLETALLYGLLTSVAGVVASIACALLIDKVGRKRWYTFAFLAAPIPLLALAWMGATSPTEVLVLAGLAYAIVQTITFSLYLYSAELYPTRLRAIGTGLGSAWLRLGSSAGPIVVGTIMGAAGIQYVFATFAGVLVVGALVTMFFAIETKGRVLEELSP</sequence>
<name>A0ABW6ZLK5_9HYPH</name>
<evidence type="ECO:0000313" key="9">
    <source>
        <dbReference type="EMBL" id="MFG1254600.1"/>
    </source>
</evidence>
<dbReference type="RefSeq" id="WP_394007485.1">
    <property type="nucleotide sequence ID" value="NZ_JBAFUR010000006.1"/>
</dbReference>
<dbReference type="PROSITE" id="PS00217">
    <property type="entry name" value="SUGAR_TRANSPORT_2"/>
    <property type="match status" value="1"/>
</dbReference>
<evidence type="ECO:0000256" key="4">
    <source>
        <dbReference type="ARBA" id="ARBA00022692"/>
    </source>
</evidence>